<evidence type="ECO:0000313" key="3">
    <source>
        <dbReference type="WBParaSite" id="Pan_g6884.t1"/>
    </source>
</evidence>
<dbReference type="AlphaFoldDB" id="A0A7E4W3Y8"/>
<dbReference type="Pfam" id="PF00651">
    <property type="entry name" value="BTB"/>
    <property type="match status" value="1"/>
</dbReference>
<accession>A0A7E4W3Y8</accession>
<dbReference type="PANTHER" id="PTHR24410:SF23">
    <property type="entry name" value="BTB DOMAIN-CONTAINING PROTEIN-RELATED"/>
    <property type="match status" value="1"/>
</dbReference>
<dbReference type="CDD" id="cd14733">
    <property type="entry name" value="BACK"/>
    <property type="match status" value="1"/>
</dbReference>
<evidence type="ECO:0000313" key="2">
    <source>
        <dbReference type="Proteomes" id="UP000492821"/>
    </source>
</evidence>
<dbReference type="SUPFAM" id="SSF54695">
    <property type="entry name" value="POZ domain"/>
    <property type="match status" value="1"/>
</dbReference>
<dbReference type="CDD" id="cd18186">
    <property type="entry name" value="BTB_POZ_ZBTB_KLHL-like"/>
    <property type="match status" value="1"/>
</dbReference>
<evidence type="ECO:0000259" key="1">
    <source>
        <dbReference type="PROSITE" id="PS50097"/>
    </source>
</evidence>
<sequence>MSVKDSATFTLNEADLTGKKVGELIETPKRAVPCSDGLQWWIDYRPAGWNESYKGHVSVYLFVNKPVTAKCTFAVGSSSISKEFTYEFNEPPFGTGYCQYASHEELRPLFRDGKVTITGSVEFTSSVQSIPVAPAVYKALEYTPPDFDLVVGSNRIQVHKNFISLISTVYFAMFKTNCFRESESEETVITDFNFNIVKTAIDYSYGRELKLLSAETYVGVLRFADKMDMKKIIADWENLIPSNLSKATFCDFLQYAYDFEKHALMDECYKYFKTNQSELKLLKRFAKLPPILVVKVLKAAFELKSDDQVARHARIYGINFIRDYLETCFINAMSVENFHTTARYAWEFSQESLQKACAQFLNDNRDMVTTDDAFLNLPPETVCSVLQYSAKRKRDAEAEHSAGVTAKRTTLEVST</sequence>
<dbReference type="InterPro" id="IPR051481">
    <property type="entry name" value="BTB-POZ/Galectin-3-binding"/>
</dbReference>
<name>A0A7E4W3Y8_PANRE</name>
<dbReference type="Gene3D" id="2.60.210.10">
    <property type="entry name" value="Apoptosis, Tumor Necrosis Factor Receptor Associated Protein 2, Chain A"/>
    <property type="match status" value="1"/>
</dbReference>
<dbReference type="SMART" id="SM00225">
    <property type="entry name" value="BTB"/>
    <property type="match status" value="1"/>
</dbReference>
<feature type="domain" description="BTB" evidence="1">
    <location>
        <begin position="145"/>
        <end position="213"/>
    </location>
</feature>
<dbReference type="WBParaSite" id="Pan_g6884.t1">
    <property type="protein sequence ID" value="Pan_g6884.t1"/>
    <property type="gene ID" value="Pan_g6884"/>
</dbReference>
<dbReference type="PROSITE" id="PS50097">
    <property type="entry name" value="BTB"/>
    <property type="match status" value="1"/>
</dbReference>
<dbReference type="PANTHER" id="PTHR24410">
    <property type="entry name" value="HL07962P-RELATED"/>
    <property type="match status" value="1"/>
</dbReference>
<reference evidence="3" key="2">
    <citation type="submission" date="2020-10" db="UniProtKB">
        <authorList>
            <consortium name="WormBaseParasite"/>
        </authorList>
    </citation>
    <scope>IDENTIFICATION</scope>
</reference>
<protein>
    <submittedName>
        <fullName evidence="3">BTB domain-containing protein</fullName>
    </submittedName>
</protein>
<dbReference type="Proteomes" id="UP000492821">
    <property type="component" value="Unassembled WGS sequence"/>
</dbReference>
<dbReference type="InterPro" id="IPR000210">
    <property type="entry name" value="BTB/POZ_dom"/>
</dbReference>
<dbReference type="CDD" id="cd00121">
    <property type="entry name" value="MATH"/>
    <property type="match status" value="1"/>
</dbReference>
<keyword evidence="2" id="KW-1185">Reference proteome</keyword>
<reference evidence="2" key="1">
    <citation type="journal article" date="2013" name="Genetics">
        <title>The draft genome and transcriptome of Panagrellus redivivus are shaped by the harsh demands of a free-living lifestyle.</title>
        <authorList>
            <person name="Srinivasan J."/>
            <person name="Dillman A.R."/>
            <person name="Macchietto M.G."/>
            <person name="Heikkinen L."/>
            <person name="Lakso M."/>
            <person name="Fracchia K.M."/>
            <person name="Antoshechkin I."/>
            <person name="Mortazavi A."/>
            <person name="Wong G."/>
            <person name="Sternberg P.W."/>
        </authorList>
    </citation>
    <scope>NUCLEOTIDE SEQUENCE [LARGE SCALE GENOMIC DNA]</scope>
    <source>
        <strain evidence="2">MT8872</strain>
    </source>
</reference>
<organism evidence="2 3">
    <name type="scientific">Panagrellus redivivus</name>
    <name type="common">Microworm</name>
    <dbReference type="NCBI Taxonomy" id="6233"/>
    <lineage>
        <taxon>Eukaryota</taxon>
        <taxon>Metazoa</taxon>
        <taxon>Ecdysozoa</taxon>
        <taxon>Nematoda</taxon>
        <taxon>Chromadorea</taxon>
        <taxon>Rhabditida</taxon>
        <taxon>Tylenchina</taxon>
        <taxon>Panagrolaimomorpha</taxon>
        <taxon>Panagrolaimoidea</taxon>
        <taxon>Panagrolaimidae</taxon>
        <taxon>Panagrellus</taxon>
    </lineage>
</organism>
<proteinExistence type="predicted"/>
<dbReference type="InterPro" id="IPR008974">
    <property type="entry name" value="TRAF-like"/>
</dbReference>
<dbReference type="Gene3D" id="3.30.710.10">
    <property type="entry name" value="Potassium Channel Kv1.1, Chain A"/>
    <property type="match status" value="1"/>
</dbReference>
<dbReference type="SUPFAM" id="SSF49599">
    <property type="entry name" value="TRAF domain-like"/>
    <property type="match status" value="1"/>
</dbReference>
<dbReference type="InterPro" id="IPR011333">
    <property type="entry name" value="SKP1/BTB/POZ_sf"/>
</dbReference>
<dbReference type="InterPro" id="IPR002083">
    <property type="entry name" value="MATH/TRAF_dom"/>
</dbReference>